<feature type="transmembrane region" description="Helical" evidence="2">
    <location>
        <begin position="61"/>
        <end position="80"/>
    </location>
</feature>
<dbReference type="RefSeq" id="WP_189104664.1">
    <property type="nucleotide sequence ID" value="NZ_BMQO01000046.1"/>
</dbReference>
<dbReference type="Proteomes" id="UP000620633">
    <property type="component" value="Unassembled WGS sequence"/>
</dbReference>
<accession>A0ABQ2SZ46</accession>
<keyword evidence="2" id="KW-1133">Transmembrane helix</keyword>
<evidence type="ECO:0000256" key="1">
    <source>
        <dbReference type="SAM" id="MobiDB-lite"/>
    </source>
</evidence>
<keyword evidence="2" id="KW-0472">Membrane</keyword>
<evidence type="ECO:0008006" key="5">
    <source>
        <dbReference type="Google" id="ProtNLM"/>
    </source>
</evidence>
<evidence type="ECO:0000313" key="3">
    <source>
        <dbReference type="EMBL" id="GGS44569.1"/>
    </source>
</evidence>
<keyword evidence="2" id="KW-0812">Transmembrane</keyword>
<feature type="region of interest" description="Disordered" evidence="1">
    <location>
        <begin position="1"/>
        <end position="21"/>
    </location>
</feature>
<feature type="transmembrane region" description="Helical" evidence="2">
    <location>
        <begin position="32"/>
        <end position="55"/>
    </location>
</feature>
<name>A0ABQ2SZ46_9DEIO</name>
<gene>
    <name evidence="3" type="ORF">GCM10008961_39190</name>
</gene>
<evidence type="ECO:0000256" key="2">
    <source>
        <dbReference type="SAM" id="Phobius"/>
    </source>
</evidence>
<proteinExistence type="predicted"/>
<organism evidence="3 4">
    <name type="scientific">Deinococcus knuensis</name>
    <dbReference type="NCBI Taxonomy" id="1837380"/>
    <lineage>
        <taxon>Bacteria</taxon>
        <taxon>Thermotogati</taxon>
        <taxon>Deinococcota</taxon>
        <taxon>Deinococci</taxon>
        <taxon>Deinococcales</taxon>
        <taxon>Deinococcaceae</taxon>
        <taxon>Deinococcus</taxon>
    </lineage>
</organism>
<feature type="transmembrane region" description="Helical" evidence="2">
    <location>
        <begin position="189"/>
        <end position="208"/>
    </location>
</feature>
<comment type="caution">
    <text evidence="3">The sequence shown here is derived from an EMBL/GenBank/DDBJ whole genome shotgun (WGS) entry which is preliminary data.</text>
</comment>
<protein>
    <recommendedName>
        <fullName evidence="5">DUF4231 domain-containing protein</fullName>
    </recommendedName>
</protein>
<sequence length="298" mass="31738">MTAPATGTTAPASTAAATPSSGLDRVRETSKWLIGAFAAIAAVLLAGFQFTSLLGAEPSKWLWLSLGGALLSLLAVTALIRRYADVMLATPVTHKELADQPVDKRLVDDVLFAPANTYMGLSEKYKEAQQSYSTGQRKDGAGNATVLTFRERQLWFEAAEKYRQRLINYRSYLTEQRAFETFTAAGRSLILQVMGVVLGIALFVFGWIQSKQPDALISAPTVASLALTGSSPAALNACAGTDKTLQVVVLKAKSITVGTEKQVHATVVPLMAGCKLSPVEVDTPAVTITLPPKPLVAK</sequence>
<dbReference type="EMBL" id="BMQO01000046">
    <property type="protein sequence ID" value="GGS44569.1"/>
    <property type="molecule type" value="Genomic_DNA"/>
</dbReference>
<evidence type="ECO:0000313" key="4">
    <source>
        <dbReference type="Proteomes" id="UP000620633"/>
    </source>
</evidence>
<keyword evidence="4" id="KW-1185">Reference proteome</keyword>
<reference evidence="4" key="1">
    <citation type="journal article" date="2019" name="Int. J. Syst. Evol. Microbiol.">
        <title>The Global Catalogue of Microorganisms (GCM) 10K type strain sequencing project: providing services to taxonomists for standard genome sequencing and annotation.</title>
        <authorList>
            <consortium name="The Broad Institute Genomics Platform"/>
            <consortium name="The Broad Institute Genome Sequencing Center for Infectious Disease"/>
            <person name="Wu L."/>
            <person name="Ma J."/>
        </authorList>
    </citation>
    <scope>NUCLEOTIDE SEQUENCE [LARGE SCALE GENOMIC DNA]</scope>
    <source>
        <strain evidence="4">JCM 31406</strain>
    </source>
</reference>